<comment type="caution">
    <text evidence="1">The sequence shown here is derived from an EMBL/GenBank/DDBJ whole genome shotgun (WGS) entry which is preliminary data.</text>
</comment>
<dbReference type="EMBL" id="BOPH01000069">
    <property type="protein sequence ID" value="GIJ69896.1"/>
    <property type="molecule type" value="Genomic_DNA"/>
</dbReference>
<reference evidence="1" key="1">
    <citation type="submission" date="2021-01" db="EMBL/GenBank/DDBJ databases">
        <title>Whole genome shotgun sequence of Virgisporangium ochraceum NBRC 16418.</title>
        <authorList>
            <person name="Komaki H."/>
            <person name="Tamura T."/>
        </authorList>
    </citation>
    <scope>NUCLEOTIDE SEQUENCE</scope>
    <source>
        <strain evidence="1">NBRC 16418</strain>
    </source>
</reference>
<dbReference type="Proteomes" id="UP000635606">
    <property type="component" value="Unassembled WGS sequence"/>
</dbReference>
<gene>
    <name evidence="1" type="ORF">Voc01_048130</name>
</gene>
<proteinExistence type="predicted"/>
<protein>
    <submittedName>
        <fullName evidence="1">Uncharacterized protein</fullName>
    </submittedName>
</protein>
<accession>A0A8J4ECN7</accession>
<evidence type="ECO:0000313" key="1">
    <source>
        <dbReference type="EMBL" id="GIJ69896.1"/>
    </source>
</evidence>
<evidence type="ECO:0000313" key="2">
    <source>
        <dbReference type="Proteomes" id="UP000635606"/>
    </source>
</evidence>
<organism evidence="1 2">
    <name type="scientific">Virgisporangium ochraceum</name>
    <dbReference type="NCBI Taxonomy" id="65505"/>
    <lineage>
        <taxon>Bacteria</taxon>
        <taxon>Bacillati</taxon>
        <taxon>Actinomycetota</taxon>
        <taxon>Actinomycetes</taxon>
        <taxon>Micromonosporales</taxon>
        <taxon>Micromonosporaceae</taxon>
        <taxon>Virgisporangium</taxon>
    </lineage>
</organism>
<sequence length="109" mass="11749">MRQAAAGAKARQTWARADSAADRAACERLLRQWRTDLGDAEIRWAPGVLAVADRLRRSGSGFRASSENLDRTGRRPLITVKAVVAGYASARTAGQRGIATLTGRAVETR</sequence>
<keyword evidence="2" id="KW-1185">Reference proteome</keyword>
<name>A0A8J4ECN7_9ACTN</name>
<dbReference type="AlphaFoldDB" id="A0A8J4ECN7"/>